<feature type="region of interest" description="Disordered" evidence="1">
    <location>
        <begin position="1"/>
        <end position="23"/>
    </location>
</feature>
<keyword evidence="3" id="KW-1185">Reference proteome</keyword>
<evidence type="ECO:0000313" key="2">
    <source>
        <dbReference type="EMBL" id="OUM72437.1"/>
    </source>
</evidence>
<proteinExistence type="predicted"/>
<evidence type="ECO:0000313" key="3">
    <source>
        <dbReference type="Proteomes" id="UP000195440"/>
    </source>
</evidence>
<dbReference type="OrthoDB" id="7008701at2"/>
<dbReference type="Proteomes" id="UP000195440">
    <property type="component" value="Unassembled WGS sequence"/>
</dbReference>
<dbReference type="AlphaFoldDB" id="A0A1Y3NXY3"/>
<accession>A0A1Y3NXY3</accession>
<gene>
    <name evidence="2" type="ORF">AUC60_17840</name>
</gene>
<evidence type="ECO:0000256" key="1">
    <source>
        <dbReference type="SAM" id="MobiDB-lite"/>
    </source>
</evidence>
<protein>
    <recommendedName>
        <fullName evidence="4">TnsA endonuclease N-terminal domain-containing protein</fullName>
    </recommendedName>
</protein>
<dbReference type="EMBL" id="LOHF01000016">
    <property type="protein sequence ID" value="OUM72437.1"/>
    <property type="molecule type" value="Genomic_DNA"/>
</dbReference>
<comment type="caution">
    <text evidence="2">The sequence shown here is derived from an EMBL/GenBank/DDBJ whole genome shotgun (WGS) entry which is preliminary data.</text>
</comment>
<sequence>MLVPSTDFLENRTRAPLNKGRPGSRVTFFPSRKNHGPMTCGNLMQADYCVHLEYRHDVRTYQCRPSTVCKGELRYKADFLVALSNGQSMYHKFLLPDAQTSPHMREWTTTIEAMLQEHGVLLRWLVQDQLPHSLVTQNLRYLYHHSFNSSKRAALEVRAQVVARAGKQATIAALLAKGLAPADISHAIFLDELRVNLEHRLTPHSMIYGGHDGHL</sequence>
<reference evidence="2 3" key="1">
    <citation type="journal article" date="2017" name="Syst. Appl. Microbiol.">
        <title>Pseudomonas caspiana sp. nov., a citrus pathogen in the Pseudomonas syringae phylogenetic group.</title>
        <authorList>
            <person name="Busquets A."/>
            <person name="Gomila M."/>
            <person name="Beiki F."/>
            <person name="Mulet M."/>
            <person name="Rahimian H."/>
            <person name="Garcia-Valdes E."/>
            <person name="Lalucat J."/>
        </authorList>
    </citation>
    <scope>NUCLEOTIDE SEQUENCE [LARGE SCALE GENOMIC DNA]</scope>
    <source>
        <strain evidence="2 3">FBF102</strain>
    </source>
</reference>
<evidence type="ECO:0008006" key="4">
    <source>
        <dbReference type="Google" id="ProtNLM"/>
    </source>
</evidence>
<name>A0A1Y3NXY3_9PSED</name>
<organism evidence="2 3">
    <name type="scientific">Pseudomonas caspiana</name>
    <dbReference type="NCBI Taxonomy" id="1451454"/>
    <lineage>
        <taxon>Bacteria</taxon>
        <taxon>Pseudomonadati</taxon>
        <taxon>Pseudomonadota</taxon>
        <taxon>Gammaproteobacteria</taxon>
        <taxon>Pseudomonadales</taxon>
        <taxon>Pseudomonadaceae</taxon>
        <taxon>Pseudomonas</taxon>
    </lineage>
</organism>
<dbReference type="RefSeq" id="WP_087270501.1">
    <property type="nucleotide sequence ID" value="NZ_JBJGBV010000004.1"/>
</dbReference>